<dbReference type="PANTHER" id="PTHR47183:SF1">
    <property type="entry name" value="GLUCOSE-1-PHOSPHATE CYTIDYLYLTRANSFERASE"/>
    <property type="match status" value="1"/>
</dbReference>
<reference evidence="2" key="1">
    <citation type="submission" date="2018-07" db="EMBL/GenBank/DDBJ databases">
        <authorList>
            <consortium name="GenomeTrakr network: Whole genome sequencing for foodborne pathogen traceback"/>
        </authorList>
    </citation>
    <scope>NUCLEOTIDE SEQUENCE</scope>
    <source>
        <strain evidence="2">NC_C3748</strain>
    </source>
</reference>
<dbReference type="InterPro" id="IPR046981">
    <property type="entry name" value="G1P_cyt_trans"/>
</dbReference>
<feature type="domain" description="Nucleotidyl transferase" evidence="1">
    <location>
        <begin position="2"/>
        <end position="237"/>
    </location>
</feature>
<dbReference type="InterPro" id="IPR013446">
    <property type="entry name" value="G1P_cyt_trans-like"/>
</dbReference>
<dbReference type="PANTHER" id="PTHR47183">
    <property type="entry name" value="GLUCOSE-1-PHOSPHATE CYTIDYLYLTRANSFERASE-RELATED"/>
    <property type="match status" value="1"/>
</dbReference>
<comment type="caution">
    <text evidence="2">The sequence shown here is derived from an EMBL/GenBank/DDBJ whole genome shotgun (WGS) entry which is preliminary data.</text>
</comment>
<dbReference type="CDD" id="cd02524">
    <property type="entry name" value="G1P_cytidylyltransferase"/>
    <property type="match status" value="1"/>
</dbReference>
<dbReference type="EC" id="2.7.7.33" evidence="2"/>
<dbReference type="GO" id="GO:0009243">
    <property type="term" value="P:O antigen biosynthetic process"/>
    <property type="evidence" value="ECO:0007669"/>
    <property type="project" value="InterPro"/>
</dbReference>
<dbReference type="Pfam" id="PF00483">
    <property type="entry name" value="NTP_transferase"/>
    <property type="match status" value="1"/>
</dbReference>
<name>A0A5T1TAN9_CAMCO</name>
<keyword evidence="2" id="KW-0548">Nucleotidyltransferase</keyword>
<dbReference type="SUPFAM" id="SSF53448">
    <property type="entry name" value="Nucleotide-diphospho-sugar transferases"/>
    <property type="match status" value="1"/>
</dbReference>
<accession>A0A5T1TAN9</accession>
<protein>
    <submittedName>
        <fullName evidence="2">Glucose-1-phosphate cytidylyltransferase</fullName>
        <ecNumber evidence="2">2.7.7.33</ecNumber>
    </submittedName>
</protein>
<organism evidence="2">
    <name type="scientific">Campylobacter coli</name>
    <dbReference type="NCBI Taxonomy" id="195"/>
    <lineage>
        <taxon>Bacteria</taxon>
        <taxon>Pseudomonadati</taxon>
        <taxon>Campylobacterota</taxon>
        <taxon>Epsilonproteobacteria</taxon>
        <taxon>Campylobacterales</taxon>
        <taxon>Campylobacteraceae</taxon>
        <taxon>Campylobacter</taxon>
    </lineage>
</organism>
<proteinExistence type="predicted"/>
<keyword evidence="2" id="KW-0808">Transferase</keyword>
<gene>
    <name evidence="2" type="primary">rfbF</name>
    <name evidence="2" type="ORF">CYC04_01170</name>
</gene>
<evidence type="ECO:0000259" key="1">
    <source>
        <dbReference type="Pfam" id="PF00483"/>
    </source>
</evidence>
<dbReference type="NCBIfam" id="TIGR02623">
    <property type="entry name" value="G1P_cyt_trans"/>
    <property type="match status" value="1"/>
</dbReference>
<dbReference type="AlphaFoldDB" id="A0A5T1TAN9"/>
<evidence type="ECO:0000313" key="2">
    <source>
        <dbReference type="EMBL" id="EAL6103155.1"/>
    </source>
</evidence>
<dbReference type="GO" id="GO:0047343">
    <property type="term" value="F:glucose-1-phosphate cytidylyltransferase activity"/>
    <property type="evidence" value="ECO:0007669"/>
    <property type="project" value="UniProtKB-EC"/>
</dbReference>
<dbReference type="InterPro" id="IPR029044">
    <property type="entry name" value="Nucleotide-diphossugar_trans"/>
</dbReference>
<sequence>MKVLILAGGLGTRLSEETGLKPKPMVEIGGKPILWHIMKIYSYYGFNEFIILTGYKGHIIKDYFINYYTQYSDITVDMSDNSVQIHNTRHEPWKVTMLYTGQDSMTGGRILHAKDYVGDETFMLTYGDGVSDVNINELLNFHKQHGKAITMTSVLPEGKFGALDIDNSTNRIKSFTEKPKGDASLNNAGWINGGFFVCEPKVFDYIKEGDMTVFEQAPLRNLAQDGELYSYQHHGFWKCMDTLKDKNDLTRMWIENKALWALWSNKNA</sequence>
<dbReference type="InterPro" id="IPR005835">
    <property type="entry name" value="NTP_transferase_dom"/>
</dbReference>
<dbReference type="EMBL" id="AACPRT010000003">
    <property type="protein sequence ID" value="EAL6103155.1"/>
    <property type="molecule type" value="Genomic_DNA"/>
</dbReference>
<dbReference type="Gene3D" id="3.90.550.10">
    <property type="entry name" value="Spore Coat Polysaccharide Biosynthesis Protein SpsA, Chain A"/>
    <property type="match status" value="1"/>
</dbReference>